<dbReference type="PANTHER" id="PTHR19241">
    <property type="entry name" value="ATP-BINDING CASSETTE TRANSPORTER"/>
    <property type="match status" value="1"/>
</dbReference>
<dbReference type="InterPro" id="IPR027417">
    <property type="entry name" value="P-loop_NTPase"/>
</dbReference>
<gene>
    <name evidence="12" type="ORF">IAS62_006424</name>
</gene>
<dbReference type="InterPro" id="IPR043926">
    <property type="entry name" value="ABCG_dom"/>
</dbReference>
<sequence length="1421" mass="158218">MSFPYNEDPGAVTAVQSPASSSHTFEGELTNPYQQAKHDKTEDGPISQAKIFEQPGSIPLPNAGYHSLGLVWEDVTVHGAGGGKKYVESLDISVFKFLDLYSFMKKIFHITTGPTRPLIRNFFGVVEEGEVLLVLGRPGAGCSTLMRALANVNEPFVKIEGSVSYSTIPAHEAKKYFDGQIIFNSEEDEHQPLLTVEETIKAALYLKEPRKKEDKEKRAEYAESLLSRILDTFGMSHTRKTKVGNQFVRGVSGGERKRVSLAEALTTNAAVICWDNPIRGLDSAVALHFYKVLRELSKSLGMANIISTYQTAQDAWRCVDRVVVIYEGRQIFSGRASEAQAYFENMGWYKKPRQTTPDFLTAVTSANERQVKEGFEGKVPQTPDEFERYFLDSQEYKELQQDIQKYKQRHAETSHADEFRRAVKSSKHHGAGKANAYQVNFAQQVAILCVRQLQLTRSDMLSFLYRIGSNILQAVLVGAVCYKPPNNSAGSFAIAGALFFCILYYTIFALGEVPATVNSRPLLKKHRALGFYHPAAHTLAQIVCDIPVYVFQTLLFSAIFYFLVGLSVGAKYFFTFWFVIFTMYETISVMYRMIGSWTPNLSVAIRYGCLALSVVLAASGFVLPPPRQLRWISWLRRATPCAWAFEALLANEFRARVLSCDASDLIPYGEGYDDITFQVCSIQGAQPGTTTVPGMDYIEYVYGYQTSHIWRNVGILWAFFVVYVVMIVIGSSLLIRESPDSSQKVYKRGPKATSEDPETKAEVEKEAAEKPNGTVSNGGQVPVYTFEDVRYTVQIAGKDKALLNGINGFVKGGSLTALMGASGAGKTTLLDTISLRKTTGKVEGKMTIDGKPLDASFSRQTGFAMQADIHEPMSTVRECLQFSALLRQSNDRTREERLEFAENIIKLLELEDIADALIGAPGEDGLGVEERKRVTIGVELAADPEFLLFLDEPTSGLDSQASYEIVRFLKRIAASGLAVLCTIHQPSGDLFEMFDSVVLLAPGGHTVYVGETGENAATVVKYFGDRGAHCPPEANPAEFILGTVAPVGGTDTDWPALWKQSDEAAEVRRRINEYTLRNNSGNIESEKAVTEVQQKSGSDAYASSFMTMTRELVIRNFRAQWRDGSFWTTQLAILIFFGLFVGFYWFKIDHTPNNMSPASLGILVAVQALPGIVMDIGINYLAKLDMFLARERLGIYSWQALVTSLLVVSIPVLFVGWNLLFFCFYWTIGLIGTRADGVLIWLCFLSCAILNGTFGVLLGAVSPNRLSLPYILSLVWNLLNCLSWALVFYSGLPSPFHYFFSWLSPLRYLYGAMMTASLGDLTLNCIEEDLITFYAPPGQTCYDYAANYLATTSGYLVDGNSTTSCQYCTSSTGYDYIQQIGFSNGTKWRDWAITIIWCLSNIFFCYLFTWLVKIRPLYKKS</sequence>
<reference evidence="12 13" key="1">
    <citation type="submission" date="2024-01" db="EMBL/GenBank/DDBJ databases">
        <title>Comparative genomics of Cryptococcus and Kwoniella reveals pathogenesis evolution and contrasting modes of karyotype evolution via chromosome fusion or intercentromeric recombination.</title>
        <authorList>
            <person name="Coelho M.A."/>
            <person name="David-Palma M."/>
            <person name="Shea T."/>
            <person name="Bowers K."/>
            <person name="McGinley-Smith S."/>
            <person name="Mohammad A.W."/>
            <person name="Gnirke A."/>
            <person name="Yurkov A.M."/>
            <person name="Nowrousian M."/>
            <person name="Sun S."/>
            <person name="Cuomo C.A."/>
            <person name="Heitman J."/>
        </authorList>
    </citation>
    <scope>NUCLEOTIDE SEQUENCE [LARGE SCALE GENOMIC DNA]</scope>
    <source>
        <strain evidence="12 13">7685027</strain>
    </source>
</reference>
<dbReference type="InterPro" id="IPR003593">
    <property type="entry name" value="AAA+_ATPase"/>
</dbReference>
<dbReference type="Pfam" id="PF01061">
    <property type="entry name" value="ABC2_membrane"/>
    <property type="match status" value="2"/>
</dbReference>
<feature type="transmembrane region" description="Helical" evidence="10">
    <location>
        <begin position="1238"/>
        <end position="1261"/>
    </location>
</feature>
<organism evidence="12 13">
    <name type="scientific">Cryptococcus decagattii</name>
    <dbReference type="NCBI Taxonomy" id="1859122"/>
    <lineage>
        <taxon>Eukaryota</taxon>
        <taxon>Fungi</taxon>
        <taxon>Dikarya</taxon>
        <taxon>Basidiomycota</taxon>
        <taxon>Agaricomycotina</taxon>
        <taxon>Tremellomycetes</taxon>
        <taxon>Tremellales</taxon>
        <taxon>Cryptococcaceae</taxon>
        <taxon>Cryptococcus</taxon>
        <taxon>Cryptococcus gattii species complex</taxon>
    </lineage>
</organism>
<feature type="transmembrane region" description="Helical" evidence="10">
    <location>
        <begin position="604"/>
        <end position="623"/>
    </location>
</feature>
<evidence type="ECO:0000256" key="5">
    <source>
        <dbReference type="ARBA" id="ARBA00022741"/>
    </source>
</evidence>
<feature type="domain" description="ABC transporter" evidence="11">
    <location>
        <begin position="784"/>
        <end position="1028"/>
    </location>
</feature>
<evidence type="ECO:0000256" key="10">
    <source>
        <dbReference type="SAM" id="Phobius"/>
    </source>
</evidence>
<dbReference type="Proteomes" id="UP001432216">
    <property type="component" value="Chromosome 13"/>
</dbReference>
<dbReference type="InterPro" id="IPR034001">
    <property type="entry name" value="ABCG_PDR_1"/>
</dbReference>
<feature type="transmembrane region" description="Helical" evidence="10">
    <location>
        <begin position="1391"/>
        <end position="1412"/>
    </location>
</feature>
<dbReference type="CDD" id="cd03233">
    <property type="entry name" value="ABCG_PDR_domain1"/>
    <property type="match status" value="1"/>
</dbReference>
<dbReference type="PROSITE" id="PS00211">
    <property type="entry name" value="ABC_TRANSPORTER_1"/>
    <property type="match status" value="1"/>
</dbReference>
<evidence type="ECO:0000256" key="8">
    <source>
        <dbReference type="ARBA" id="ARBA00023136"/>
    </source>
</evidence>
<dbReference type="Pfam" id="PF19055">
    <property type="entry name" value="ABC2_membrane_7"/>
    <property type="match status" value="1"/>
</dbReference>
<comment type="similarity">
    <text evidence="2">Belongs to the ABC transporter superfamily. ABCG family. PDR (TC 3.A.1.205) subfamily.</text>
</comment>
<dbReference type="SUPFAM" id="SSF52540">
    <property type="entry name" value="P-loop containing nucleoside triphosphate hydrolases"/>
    <property type="match status" value="2"/>
</dbReference>
<feature type="domain" description="ABC transporter" evidence="11">
    <location>
        <begin position="95"/>
        <end position="352"/>
    </location>
</feature>
<evidence type="ECO:0000256" key="1">
    <source>
        <dbReference type="ARBA" id="ARBA00004141"/>
    </source>
</evidence>
<keyword evidence="13" id="KW-1185">Reference proteome</keyword>
<evidence type="ECO:0000259" key="11">
    <source>
        <dbReference type="PROSITE" id="PS50893"/>
    </source>
</evidence>
<dbReference type="Pfam" id="PF06422">
    <property type="entry name" value="PDR_CDR"/>
    <property type="match status" value="1"/>
</dbReference>
<evidence type="ECO:0000256" key="2">
    <source>
        <dbReference type="ARBA" id="ARBA00006012"/>
    </source>
</evidence>
<dbReference type="InterPro" id="IPR034003">
    <property type="entry name" value="ABCG_PDR_2"/>
</dbReference>
<feature type="transmembrane region" description="Helical" evidence="10">
    <location>
        <begin position="1126"/>
        <end position="1146"/>
    </location>
</feature>
<keyword evidence="5" id="KW-0547">Nucleotide-binding</keyword>
<feature type="transmembrane region" description="Helical" evidence="10">
    <location>
        <begin position="489"/>
        <end position="511"/>
    </location>
</feature>
<dbReference type="InterPro" id="IPR017871">
    <property type="entry name" value="ABC_transporter-like_CS"/>
</dbReference>
<feature type="compositionally biased region" description="Polar residues" evidence="9">
    <location>
        <begin position="14"/>
        <end position="24"/>
    </location>
</feature>
<comment type="subcellular location">
    <subcellularLocation>
        <location evidence="1">Membrane</location>
        <topology evidence="1">Multi-pass membrane protein</topology>
    </subcellularLocation>
</comment>
<dbReference type="SMART" id="SM00382">
    <property type="entry name" value="AAA"/>
    <property type="match status" value="2"/>
</dbReference>
<dbReference type="GeneID" id="89993192"/>
<dbReference type="InterPro" id="IPR010929">
    <property type="entry name" value="PDR_CDR_ABC"/>
</dbReference>
<evidence type="ECO:0000256" key="7">
    <source>
        <dbReference type="ARBA" id="ARBA00022989"/>
    </source>
</evidence>
<feature type="transmembrane region" description="Helical" evidence="10">
    <location>
        <begin position="1158"/>
        <end position="1181"/>
    </location>
</feature>
<dbReference type="InterPro" id="IPR003439">
    <property type="entry name" value="ABC_transporter-like_ATP-bd"/>
</dbReference>
<evidence type="ECO:0000313" key="12">
    <source>
        <dbReference type="EMBL" id="WVO25040.1"/>
    </source>
</evidence>
<evidence type="ECO:0000313" key="13">
    <source>
        <dbReference type="Proteomes" id="UP001432216"/>
    </source>
</evidence>
<dbReference type="EMBL" id="CP143818">
    <property type="protein sequence ID" value="WVO25040.1"/>
    <property type="molecule type" value="Genomic_DNA"/>
</dbReference>
<dbReference type="CDD" id="cd03232">
    <property type="entry name" value="ABCG_PDR_domain2"/>
    <property type="match status" value="1"/>
</dbReference>
<protein>
    <recommendedName>
        <fullName evidence="11">ABC transporter domain-containing protein</fullName>
    </recommendedName>
</protein>
<dbReference type="Gene3D" id="3.40.50.300">
    <property type="entry name" value="P-loop containing nucleotide triphosphate hydrolases"/>
    <property type="match status" value="2"/>
</dbReference>
<proteinExistence type="inferred from homology"/>
<keyword evidence="4 10" id="KW-0812">Transmembrane</keyword>
<dbReference type="InterPro" id="IPR013525">
    <property type="entry name" value="ABC2_TM"/>
</dbReference>
<keyword evidence="6" id="KW-0067">ATP-binding</keyword>
<feature type="transmembrane region" description="Helical" evidence="10">
    <location>
        <begin position="1201"/>
        <end position="1226"/>
    </location>
</feature>
<feature type="transmembrane region" description="Helical" evidence="10">
    <location>
        <begin position="1267"/>
        <end position="1289"/>
    </location>
</feature>
<evidence type="ECO:0000256" key="3">
    <source>
        <dbReference type="ARBA" id="ARBA00022448"/>
    </source>
</evidence>
<evidence type="ECO:0000256" key="9">
    <source>
        <dbReference type="SAM" id="MobiDB-lite"/>
    </source>
</evidence>
<name>A0ABZ2B2M2_9TREE</name>
<evidence type="ECO:0000256" key="6">
    <source>
        <dbReference type="ARBA" id="ARBA00022840"/>
    </source>
</evidence>
<dbReference type="RefSeq" id="XP_064724279.1">
    <property type="nucleotide sequence ID" value="XM_064868207.1"/>
</dbReference>
<accession>A0ABZ2B2M2</accession>
<feature type="region of interest" description="Disordered" evidence="9">
    <location>
        <begin position="1"/>
        <end position="26"/>
    </location>
</feature>
<dbReference type="PROSITE" id="PS50893">
    <property type="entry name" value="ABC_TRANSPORTER_2"/>
    <property type="match status" value="2"/>
</dbReference>
<evidence type="ECO:0000256" key="4">
    <source>
        <dbReference type="ARBA" id="ARBA00022692"/>
    </source>
</evidence>
<keyword evidence="8 10" id="KW-0472">Membrane</keyword>
<dbReference type="Pfam" id="PF00005">
    <property type="entry name" value="ABC_tran"/>
    <property type="match status" value="2"/>
</dbReference>
<keyword evidence="3" id="KW-0813">Transport</keyword>
<feature type="transmembrane region" description="Helical" evidence="10">
    <location>
        <begin position="715"/>
        <end position="735"/>
    </location>
</feature>
<keyword evidence="7 10" id="KW-1133">Transmembrane helix</keyword>
<feature type="transmembrane region" description="Helical" evidence="10">
    <location>
        <begin position="558"/>
        <end position="584"/>
    </location>
</feature>
<feature type="transmembrane region" description="Helical" evidence="10">
    <location>
        <begin position="463"/>
        <end position="482"/>
    </location>
</feature>